<dbReference type="PRINTS" id="PR00039">
    <property type="entry name" value="HTHLYSR"/>
</dbReference>
<dbReference type="InterPro" id="IPR036390">
    <property type="entry name" value="WH_DNA-bd_sf"/>
</dbReference>
<evidence type="ECO:0000313" key="6">
    <source>
        <dbReference type="EMBL" id="MCM2437528.1"/>
    </source>
</evidence>
<keyword evidence="7" id="KW-1185">Reference proteome</keyword>
<evidence type="ECO:0000256" key="1">
    <source>
        <dbReference type="ARBA" id="ARBA00009437"/>
    </source>
</evidence>
<evidence type="ECO:0000256" key="3">
    <source>
        <dbReference type="ARBA" id="ARBA00023125"/>
    </source>
</evidence>
<dbReference type="PROSITE" id="PS50931">
    <property type="entry name" value="HTH_LYSR"/>
    <property type="match status" value="1"/>
</dbReference>
<comment type="similarity">
    <text evidence="1">Belongs to the LysR transcriptional regulatory family.</text>
</comment>
<evidence type="ECO:0000256" key="4">
    <source>
        <dbReference type="ARBA" id="ARBA00023163"/>
    </source>
</evidence>
<dbReference type="PANTHER" id="PTHR30126">
    <property type="entry name" value="HTH-TYPE TRANSCRIPTIONAL REGULATOR"/>
    <property type="match status" value="1"/>
</dbReference>
<dbReference type="Pfam" id="PF03466">
    <property type="entry name" value="LysR_substrate"/>
    <property type="match status" value="1"/>
</dbReference>
<dbReference type="SUPFAM" id="SSF53850">
    <property type="entry name" value="Periplasmic binding protein-like II"/>
    <property type="match status" value="1"/>
</dbReference>
<organism evidence="6 7">
    <name type="scientific">Periweissella beninensis</name>
    <dbReference type="NCBI Taxonomy" id="504936"/>
    <lineage>
        <taxon>Bacteria</taxon>
        <taxon>Bacillati</taxon>
        <taxon>Bacillota</taxon>
        <taxon>Bacilli</taxon>
        <taxon>Lactobacillales</taxon>
        <taxon>Lactobacillaceae</taxon>
        <taxon>Periweissella</taxon>
    </lineage>
</organism>
<protein>
    <submittedName>
        <fullName evidence="6">LysR family transcriptional regulator</fullName>
    </submittedName>
</protein>
<evidence type="ECO:0000313" key="7">
    <source>
        <dbReference type="Proteomes" id="UP001057481"/>
    </source>
</evidence>
<dbReference type="PANTHER" id="PTHR30126:SF39">
    <property type="entry name" value="HTH-TYPE TRANSCRIPTIONAL REGULATOR CYSL"/>
    <property type="match status" value="1"/>
</dbReference>
<keyword evidence="3" id="KW-0238">DNA-binding</keyword>
<gene>
    <name evidence="6" type="ORF">KAK10_06355</name>
</gene>
<reference evidence="6" key="1">
    <citation type="submission" date="2021-04" db="EMBL/GenBank/DDBJ databases">
        <title>Taxonomic assessment of Weissella genus.</title>
        <authorList>
            <person name="Fanelli F."/>
            <person name="Chieffi D."/>
            <person name="Dell'Aquila A."/>
            <person name="Gyu-Sung C."/>
            <person name="Franz C.M.A.P."/>
            <person name="Fusco V."/>
        </authorList>
    </citation>
    <scope>NUCLEOTIDE SEQUENCE</scope>
    <source>
        <strain evidence="6">LMG 25373</strain>
    </source>
</reference>
<feature type="domain" description="HTH lysR-type" evidence="5">
    <location>
        <begin position="1"/>
        <end position="58"/>
    </location>
</feature>
<dbReference type="Gene3D" id="1.10.10.10">
    <property type="entry name" value="Winged helix-like DNA-binding domain superfamily/Winged helix DNA-binding domain"/>
    <property type="match status" value="1"/>
</dbReference>
<evidence type="ECO:0000259" key="5">
    <source>
        <dbReference type="PROSITE" id="PS50931"/>
    </source>
</evidence>
<comment type="caution">
    <text evidence="6">The sequence shown here is derived from an EMBL/GenBank/DDBJ whole genome shotgun (WGS) entry which is preliminary data.</text>
</comment>
<dbReference type="Gene3D" id="3.40.190.290">
    <property type="match status" value="1"/>
</dbReference>
<keyword evidence="4" id="KW-0804">Transcription</keyword>
<sequence>MNVNHLRYFVRLAALQNYTQAAKSLHITQPTLTSAIHTLEKELNTQFFYKTGRNVKLTLNGELFAQKVTQSLTILDAGIASLYPNNTHQDQITLVTIPALNAVWLPKMISEFKNTSAGKNVAFSFISDTTLSLNLLNNLRDNQYDICFASKINGYPDINFTPIAQEELVVITPLGHPLSTATSLTIEDLLPYDQVSYSKRSGLAPIIASLYQEYGWQPKSKYQVDDDLAVAGLVANNLGVAIVPKRLALATQKLCIVPLVTNGPRRLIYLCTSKRHTLNTAANAFIQFISEKEIAILQ</sequence>
<dbReference type="SUPFAM" id="SSF46785">
    <property type="entry name" value="Winged helix' DNA-binding domain"/>
    <property type="match status" value="1"/>
</dbReference>
<name>A0ABT0VK60_9LACO</name>
<accession>A0ABT0VK60</accession>
<dbReference type="RefSeq" id="WP_205143518.1">
    <property type="nucleotide sequence ID" value="NZ_JAFBDN010000007.1"/>
</dbReference>
<keyword evidence="2" id="KW-0805">Transcription regulation</keyword>
<dbReference type="InterPro" id="IPR005119">
    <property type="entry name" value="LysR_subst-bd"/>
</dbReference>
<dbReference type="Proteomes" id="UP001057481">
    <property type="component" value="Unassembled WGS sequence"/>
</dbReference>
<dbReference type="EMBL" id="JAGMVS010000064">
    <property type="protein sequence ID" value="MCM2437528.1"/>
    <property type="molecule type" value="Genomic_DNA"/>
</dbReference>
<proteinExistence type="inferred from homology"/>
<evidence type="ECO:0000256" key="2">
    <source>
        <dbReference type="ARBA" id="ARBA00023015"/>
    </source>
</evidence>
<dbReference type="InterPro" id="IPR000847">
    <property type="entry name" value="LysR_HTH_N"/>
</dbReference>
<dbReference type="InterPro" id="IPR036388">
    <property type="entry name" value="WH-like_DNA-bd_sf"/>
</dbReference>
<dbReference type="Pfam" id="PF00126">
    <property type="entry name" value="HTH_1"/>
    <property type="match status" value="1"/>
</dbReference>